<protein>
    <submittedName>
        <fullName evidence="1">Uncharacterized protein</fullName>
    </submittedName>
</protein>
<dbReference type="AlphaFoldDB" id="A0A367QWQ2"/>
<accession>A0A367QWQ2</accession>
<organism evidence="1 2">
    <name type="scientific">Nostoc minutum NIES-26</name>
    <dbReference type="NCBI Taxonomy" id="1844469"/>
    <lineage>
        <taxon>Bacteria</taxon>
        <taxon>Bacillati</taxon>
        <taxon>Cyanobacteriota</taxon>
        <taxon>Cyanophyceae</taxon>
        <taxon>Nostocales</taxon>
        <taxon>Nostocaceae</taxon>
        <taxon>Nostoc</taxon>
    </lineage>
</organism>
<dbReference type="Proteomes" id="UP000252107">
    <property type="component" value="Unassembled WGS sequence"/>
</dbReference>
<comment type="caution">
    <text evidence="1">The sequence shown here is derived from an EMBL/GenBank/DDBJ whole genome shotgun (WGS) entry which is preliminary data.</text>
</comment>
<sequence length="98" mass="11193">MKSNGFGKLVRFLNQLEQERISYSLAHHRDEAVMVNLVLPGERWEVEFFEDGSVEVERFVSNGEIDGEEALTQLFTIYSQPESNSAKFTQNTNFASTT</sequence>
<name>A0A367QWQ2_9NOSO</name>
<evidence type="ECO:0000313" key="2">
    <source>
        <dbReference type="Proteomes" id="UP000252107"/>
    </source>
</evidence>
<evidence type="ECO:0000313" key="1">
    <source>
        <dbReference type="EMBL" id="RCJ28636.1"/>
    </source>
</evidence>
<proteinExistence type="predicted"/>
<dbReference type="EMBL" id="LXQD01000296">
    <property type="protein sequence ID" value="RCJ28636.1"/>
    <property type="molecule type" value="Genomic_DNA"/>
</dbReference>
<reference evidence="1" key="1">
    <citation type="submission" date="2016-04" db="EMBL/GenBank/DDBJ databases">
        <authorList>
            <person name="Tabuchi Yagui T.R."/>
        </authorList>
    </citation>
    <scope>NUCLEOTIDE SEQUENCE [LARGE SCALE GENOMIC DNA]</scope>
    <source>
        <strain evidence="1">NIES-26</strain>
    </source>
</reference>
<gene>
    <name evidence="1" type="ORF">A6770_23085</name>
</gene>
<keyword evidence="2" id="KW-1185">Reference proteome</keyword>